<accession>A0A061GYB5</accession>
<evidence type="ECO:0000256" key="3">
    <source>
        <dbReference type="ARBA" id="ARBA00004470"/>
    </source>
</evidence>
<comment type="cofactor">
    <cofactor evidence="1">
        <name>Fe cation</name>
        <dbReference type="ChEBI" id="CHEBI:24875"/>
    </cofactor>
</comment>
<proteinExistence type="inferred from homology"/>
<dbReference type="STRING" id="3641.A0A061GYB5"/>
<evidence type="ECO:0000256" key="6">
    <source>
        <dbReference type="ARBA" id="ARBA00012763"/>
    </source>
</evidence>
<dbReference type="EMBL" id="CM001887">
    <property type="protein sequence ID" value="EOY32124.1"/>
    <property type="molecule type" value="Genomic_DNA"/>
</dbReference>
<evidence type="ECO:0000256" key="5">
    <source>
        <dbReference type="ARBA" id="ARBA00010848"/>
    </source>
</evidence>
<protein>
    <recommendedName>
        <fullName evidence="7">Choline monooxygenase, chloroplastic</fullName>
        <ecNumber evidence="6">1.14.15.7</ecNumber>
    </recommendedName>
</protein>
<dbReference type="GO" id="GO:0019133">
    <property type="term" value="F:choline monooxygenase activity"/>
    <property type="evidence" value="ECO:0007669"/>
    <property type="project" value="UniProtKB-EC"/>
</dbReference>
<comment type="cofactor">
    <cofactor evidence="8">
        <name>[2Fe-2S] cluster</name>
        <dbReference type="ChEBI" id="CHEBI:190135"/>
    </cofactor>
</comment>
<keyword evidence="12" id="KW-1185">Reference proteome</keyword>
<dbReference type="AlphaFoldDB" id="A0A061GYB5"/>
<comment type="pathway">
    <text evidence="4">Amine and polyamine biosynthesis; betaine biosynthesis via choline pathway; betaine aldehyde from choline (monooxygenase route): step 1/1.</text>
</comment>
<comment type="catalytic activity">
    <reaction evidence="9">
        <text>choline + 2 reduced [2Fe-2S]-[ferredoxin] + O2 + 2 H(+) = betaine aldehyde hydrate + 2 oxidized [2Fe-2S]-[ferredoxin] + H2O</text>
        <dbReference type="Rhea" id="RHEA:17769"/>
        <dbReference type="Rhea" id="RHEA-COMP:10000"/>
        <dbReference type="Rhea" id="RHEA-COMP:10001"/>
        <dbReference type="ChEBI" id="CHEBI:15354"/>
        <dbReference type="ChEBI" id="CHEBI:15377"/>
        <dbReference type="ChEBI" id="CHEBI:15378"/>
        <dbReference type="ChEBI" id="CHEBI:15379"/>
        <dbReference type="ChEBI" id="CHEBI:15870"/>
        <dbReference type="ChEBI" id="CHEBI:33737"/>
        <dbReference type="ChEBI" id="CHEBI:33738"/>
        <dbReference type="EC" id="1.14.15.7"/>
    </reaction>
</comment>
<dbReference type="HOGENOM" id="CLU_2532032_0_0_1"/>
<gene>
    <name evidence="11" type="ORF">TCM_039639</name>
</gene>
<evidence type="ECO:0000256" key="1">
    <source>
        <dbReference type="ARBA" id="ARBA00001962"/>
    </source>
</evidence>
<evidence type="ECO:0000256" key="2">
    <source>
        <dbReference type="ARBA" id="ARBA00002149"/>
    </source>
</evidence>
<evidence type="ECO:0000259" key="10">
    <source>
        <dbReference type="Pfam" id="PF00848"/>
    </source>
</evidence>
<evidence type="ECO:0000256" key="4">
    <source>
        <dbReference type="ARBA" id="ARBA00004866"/>
    </source>
</evidence>
<evidence type="ECO:0000256" key="8">
    <source>
        <dbReference type="ARBA" id="ARBA00034078"/>
    </source>
</evidence>
<sequence length="84" mass="9907">MVPITDKKENNSNLTKHFFWRQDDKAFIERSLVDSERVQMEDITLCEGVQRGMESPTYCSGRYAPTVEKAMYHFHCLLYDNLID</sequence>
<dbReference type="Gene3D" id="3.90.380.10">
    <property type="entry name" value="Naphthalene 1,2-dioxygenase Alpha Subunit, Chain A, domain 1"/>
    <property type="match status" value="1"/>
</dbReference>
<dbReference type="GO" id="GO:0005506">
    <property type="term" value="F:iron ion binding"/>
    <property type="evidence" value="ECO:0007669"/>
    <property type="project" value="InterPro"/>
</dbReference>
<dbReference type="InterPro" id="IPR015879">
    <property type="entry name" value="Ring_hydroxy_dOase_asu_C_dom"/>
</dbReference>
<dbReference type="UniPathway" id="UPA00529">
    <property type="reaction ID" value="UER00430"/>
</dbReference>
<organism evidence="11 12">
    <name type="scientific">Theobroma cacao</name>
    <name type="common">Cacao</name>
    <name type="synonym">Cocoa</name>
    <dbReference type="NCBI Taxonomy" id="3641"/>
    <lineage>
        <taxon>Eukaryota</taxon>
        <taxon>Viridiplantae</taxon>
        <taxon>Streptophyta</taxon>
        <taxon>Embryophyta</taxon>
        <taxon>Tracheophyta</taxon>
        <taxon>Spermatophyta</taxon>
        <taxon>Magnoliopsida</taxon>
        <taxon>eudicotyledons</taxon>
        <taxon>Gunneridae</taxon>
        <taxon>Pentapetalae</taxon>
        <taxon>rosids</taxon>
        <taxon>malvids</taxon>
        <taxon>Malvales</taxon>
        <taxon>Malvaceae</taxon>
        <taxon>Byttnerioideae</taxon>
        <taxon>Theobroma</taxon>
    </lineage>
</organism>
<evidence type="ECO:0000313" key="11">
    <source>
        <dbReference type="EMBL" id="EOY32124.1"/>
    </source>
</evidence>
<feature type="domain" description="Aromatic-ring-hydroxylating dioxygenase alpha subunit C-terminal" evidence="10">
    <location>
        <begin position="29"/>
        <end position="79"/>
    </location>
</feature>
<evidence type="ECO:0000256" key="9">
    <source>
        <dbReference type="ARBA" id="ARBA00049097"/>
    </source>
</evidence>
<dbReference type="Gramene" id="EOY32124">
    <property type="protein sequence ID" value="EOY32124"/>
    <property type="gene ID" value="TCM_039639"/>
</dbReference>
<dbReference type="EC" id="1.14.15.7" evidence="6"/>
<evidence type="ECO:0000256" key="7">
    <source>
        <dbReference type="ARBA" id="ARBA00014931"/>
    </source>
</evidence>
<evidence type="ECO:0000313" key="12">
    <source>
        <dbReference type="Proteomes" id="UP000026915"/>
    </source>
</evidence>
<dbReference type="Pfam" id="PF00848">
    <property type="entry name" value="Ring_hydroxyl_A"/>
    <property type="match status" value="1"/>
</dbReference>
<dbReference type="PANTHER" id="PTHR43756">
    <property type="entry name" value="CHOLINE MONOOXYGENASE, CHLOROPLASTIC"/>
    <property type="match status" value="1"/>
</dbReference>
<dbReference type="PANTHER" id="PTHR43756:SF5">
    <property type="entry name" value="CHOLINE MONOOXYGENASE, CHLOROPLASTIC"/>
    <property type="match status" value="1"/>
</dbReference>
<comment type="subcellular location">
    <subcellularLocation>
        <location evidence="3">Plastid</location>
        <location evidence="3">Chloroplast stroma</location>
    </subcellularLocation>
</comment>
<comment type="function">
    <text evidence="2">Catalyzes the first step of the osmoprotectant glycine betaine synthesis.</text>
</comment>
<dbReference type="SUPFAM" id="SSF55961">
    <property type="entry name" value="Bet v1-like"/>
    <property type="match status" value="1"/>
</dbReference>
<dbReference type="GO" id="GO:0009570">
    <property type="term" value="C:chloroplast stroma"/>
    <property type="evidence" value="ECO:0007669"/>
    <property type="project" value="UniProtKB-SubCell"/>
</dbReference>
<dbReference type="InterPro" id="IPR001663">
    <property type="entry name" value="Rng_hydr_dOase-A"/>
</dbReference>
<dbReference type="InParanoid" id="A0A061GYB5"/>
<dbReference type="GO" id="GO:0019285">
    <property type="term" value="P:glycine betaine biosynthetic process from choline"/>
    <property type="evidence" value="ECO:0007669"/>
    <property type="project" value="UniProtKB-UniPathway"/>
</dbReference>
<dbReference type="Proteomes" id="UP000026915">
    <property type="component" value="Chromosome 9"/>
</dbReference>
<dbReference type="GO" id="GO:0051537">
    <property type="term" value="F:2 iron, 2 sulfur cluster binding"/>
    <property type="evidence" value="ECO:0007669"/>
    <property type="project" value="InterPro"/>
</dbReference>
<name>A0A061GYB5_THECC</name>
<reference evidence="11 12" key="1">
    <citation type="journal article" date="2013" name="Genome Biol.">
        <title>The genome sequence of the most widely cultivated cacao type and its use to identify candidate genes regulating pod color.</title>
        <authorList>
            <person name="Motamayor J.C."/>
            <person name="Mockaitis K."/>
            <person name="Schmutz J."/>
            <person name="Haiminen N."/>
            <person name="Iii D.L."/>
            <person name="Cornejo O."/>
            <person name="Findley S.D."/>
            <person name="Zheng P."/>
            <person name="Utro F."/>
            <person name="Royaert S."/>
            <person name="Saski C."/>
            <person name="Jenkins J."/>
            <person name="Podicheti R."/>
            <person name="Zhao M."/>
            <person name="Scheffler B.E."/>
            <person name="Stack J.C."/>
            <person name="Feltus F.A."/>
            <person name="Mustiga G.M."/>
            <person name="Amores F."/>
            <person name="Phillips W."/>
            <person name="Marelli J.P."/>
            <person name="May G.D."/>
            <person name="Shapiro H."/>
            <person name="Ma J."/>
            <person name="Bustamante C.D."/>
            <person name="Schnell R.J."/>
            <person name="Main D."/>
            <person name="Gilbert D."/>
            <person name="Parida L."/>
            <person name="Kuhn D.N."/>
        </authorList>
    </citation>
    <scope>NUCLEOTIDE SEQUENCE [LARGE SCALE GENOMIC DNA]</scope>
    <source>
        <strain evidence="12">cv. Matina 1-6</strain>
    </source>
</reference>
<comment type="similarity">
    <text evidence="5">Belongs to the choline monooxygenase family.</text>
</comment>